<evidence type="ECO:0000256" key="1">
    <source>
        <dbReference type="SAM" id="MobiDB-lite"/>
    </source>
</evidence>
<accession>A0A517RAY5</accession>
<dbReference type="RefSeq" id="WP_145211983.1">
    <property type="nucleotide sequence ID" value="NZ_CP036269.1"/>
</dbReference>
<name>A0A517RAY5_9PLAN</name>
<dbReference type="AlphaFoldDB" id="A0A517RAY5"/>
<feature type="compositionally biased region" description="Basic and acidic residues" evidence="1">
    <location>
        <begin position="74"/>
        <end position="89"/>
    </location>
</feature>
<sequence length="89" mass="10068">MKSKISFEHFARLCQGAKLQAVEVTEAHWQIRGGLRIVNVYPVTKRGSSYYIQGMSSGVKGTPLEAIKAATKPPRQEKRHERNSQEKNK</sequence>
<dbReference type="Proteomes" id="UP000317171">
    <property type="component" value="Chromosome"/>
</dbReference>
<feature type="region of interest" description="Disordered" evidence="1">
    <location>
        <begin position="65"/>
        <end position="89"/>
    </location>
</feature>
<gene>
    <name evidence="2" type="ORF">Pan241w_10960</name>
</gene>
<organism evidence="2 3">
    <name type="scientific">Gimesia alba</name>
    <dbReference type="NCBI Taxonomy" id="2527973"/>
    <lineage>
        <taxon>Bacteria</taxon>
        <taxon>Pseudomonadati</taxon>
        <taxon>Planctomycetota</taxon>
        <taxon>Planctomycetia</taxon>
        <taxon>Planctomycetales</taxon>
        <taxon>Planctomycetaceae</taxon>
        <taxon>Gimesia</taxon>
    </lineage>
</organism>
<evidence type="ECO:0000313" key="3">
    <source>
        <dbReference type="Proteomes" id="UP000317171"/>
    </source>
</evidence>
<protein>
    <submittedName>
        <fullName evidence="2">Uncharacterized protein</fullName>
    </submittedName>
</protein>
<dbReference type="KEGG" id="gaz:Pan241w_10960"/>
<evidence type="ECO:0000313" key="2">
    <source>
        <dbReference type="EMBL" id="QDT41037.1"/>
    </source>
</evidence>
<reference evidence="2 3" key="1">
    <citation type="submission" date="2019-02" db="EMBL/GenBank/DDBJ databases">
        <title>Deep-cultivation of Planctomycetes and their phenomic and genomic characterization uncovers novel biology.</title>
        <authorList>
            <person name="Wiegand S."/>
            <person name="Jogler M."/>
            <person name="Boedeker C."/>
            <person name="Pinto D."/>
            <person name="Vollmers J."/>
            <person name="Rivas-Marin E."/>
            <person name="Kohn T."/>
            <person name="Peeters S.H."/>
            <person name="Heuer A."/>
            <person name="Rast P."/>
            <person name="Oberbeckmann S."/>
            <person name="Bunk B."/>
            <person name="Jeske O."/>
            <person name="Meyerdierks A."/>
            <person name="Storesund J.E."/>
            <person name="Kallscheuer N."/>
            <person name="Luecker S."/>
            <person name="Lage O.M."/>
            <person name="Pohl T."/>
            <person name="Merkel B.J."/>
            <person name="Hornburger P."/>
            <person name="Mueller R.-W."/>
            <person name="Bruemmer F."/>
            <person name="Labrenz M."/>
            <person name="Spormann A.M."/>
            <person name="Op den Camp H."/>
            <person name="Overmann J."/>
            <person name="Amann R."/>
            <person name="Jetten M.S.M."/>
            <person name="Mascher T."/>
            <person name="Medema M.H."/>
            <person name="Devos D.P."/>
            <person name="Kaster A.-K."/>
            <person name="Ovreas L."/>
            <person name="Rohde M."/>
            <person name="Galperin M.Y."/>
            <person name="Jogler C."/>
        </authorList>
    </citation>
    <scope>NUCLEOTIDE SEQUENCE [LARGE SCALE GENOMIC DNA]</scope>
    <source>
        <strain evidence="2 3">Pan241w</strain>
    </source>
</reference>
<dbReference type="EMBL" id="CP036269">
    <property type="protein sequence ID" value="QDT41037.1"/>
    <property type="molecule type" value="Genomic_DNA"/>
</dbReference>
<keyword evidence="3" id="KW-1185">Reference proteome</keyword>
<proteinExistence type="predicted"/>